<organism evidence="1 2">
    <name type="scientific">Choiromyces venosus 120613-1</name>
    <dbReference type="NCBI Taxonomy" id="1336337"/>
    <lineage>
        <taxon>Eukaryota</taxon>
        <taxon>Fungi</taxon>
        <taxon>Dikarya</taxon>
        <taxon>Ascomycota</taxon>
        <taxon>Pezizomycotina</taxon>
        <taxon>Pezizomycetes</taxon>
        <taxon>Pezizales</taxon>
        <taxon>Tuberaceae</taxon>
        <taxon>Choiromyces</taxon>
    </lineage>
</organism>
<protein>
    <submittedName>
        <fullName evidence="1">Uncharacterized protein</fullName>
    </submittedName>
</protein>
<dbReference type="OrthoDB" id="8063676at2759"/>
<evidence type="ECO:0000313" key="1">
    <source>
        <dbReference type="EMBL" id="RPA90524.1"/>
    </source>
</evidence>
<proteinExistence type="predicted"/>
<dbReference type="Proteomes" id="UP000276215">
    <property type="component" value="Unassembled WGS sequence"/>
</dbReference>
<accession>A0A3N4J9N1</accession>
<evidence type="ECO:0000313" key="2">
    <source>
        <dbReference type="Proteomes" id="UP000276215"/>
    </source>
</evidence>
<reference evidence="1 2" key="1">
    <citation type="journal article" date="2018" name="Nat. Ecol. Evol.">
        <title>Pezizomycetes genomes reveal the molecular basis of ectomycorrhizal truffle lifestyle.</title>
        <authorList>
            <person name="Murat C."/>
            <person name="Payen T."/>
            <person name="Noel B."/>
            <person name="Kuo A."/>
            <person name="Morin E."/>
            <person name="Chen J."/>
            <person name="Kohler A."/>
            <person name="Krizsan K."/>
            <person name="Balestrini R."/>
            <person name="Da Silva C."/>
            <person name="Montanini B."/>
            <person name="Hainaut M."/>
            <person name="Levati E."/>
            <person name="Barry K.W."/>
            <person name="Belfiori B."/>
            <person name="Cichocki N."/>
            <person name="Clum A."/>
            <person name="Dockter R.B."/>
            <person name="Fauchery L."/>
            <person name="Guy J."/>
            <person name="Iotti M."/>
            <person name="Le Tacon F."/>
            <person name="Lindquist E.A."/>
            <person name="Lipzen A."/>
            <person name="Malagnac F."/>
            <person name="Mello A."/>
            <person name="Molinier V."/>
            <person name="Miyauchi S."/>
            <person name="Poulain J."/>
            <person name="Riccioni C."/>
            <person name="Rubini A."/>
            <person name="Sitrit Y."/>
            <person name="Splivallo R."/>
            <person name="Traeger S."/>
            <person name="Wang M."/>
            <person name="Zifcakova L."/>
            <person name="Wipf D."/>
            <person name="Zambonelli A."/>
            <person name="Paolocci F."/>
            <person name="Nowrousian M."/>
            <person name="Ottonello S."/>
            <person name="Baldrian P."/>
            <person name="Spatafora J.W."/>
            <person name="Henrissat B."/>
            <person name="Nagy L.G."/>
            <person name="Aury J.M."/>
            <person name="Wincker P."/>
            <person name="Grigoriev I.V."/>
            <person name="Bonfante P."/>
            <person name="Martin F.M."/>
        </authorList>
    </citation>
    <scope>NUCLEOTIDE SEQUENCE [LARGE SCALE GENOMIC DNA]</scope>
    <source>
        <strain evidence="1 2">120613-1</strain>
    </source>
</reference>
<keyword evidence="2" id="KW-1185">Reference proteome</keyword>
<dbReference type="AlphaFoldDB" id="A0A3N4J9N1"/>
<feature type="non-terminal residue" evidence="1">
    <location>
        <position position="1"/>
    </location>
</feature>
<name>A0A3N4J9N1_9PEZI</name>
<sequence length="94" mass="10630">WKDFQTRKGAAYVPIFVSCTPEIQEYLSGLDEPADIRDQFREKLDTAVSHAGRTMIAGQFNQSKPEPNQPIQKCLSQLLQFRRCLAGTEQAISD</sequence>
<feature type="non-terminal residue" evidence="1">
    <location>
        <position position="94"/>
    </location>
</feature>
<dbReference type="STRING" id="1336337.A0A3N4J9N1"/>
<gene>
    <name evidence="1" type="ORF">L873DRAFT_1625174</name>
</gene>
<dbReference type="EMBL" id="ML120521">
    <property type="protein sequence ID" value="RPA90524.1"/>
    <property type="molecule type" value="Genomic_DNA"/>
</dbReference>